<dbReference type="Gene3D" id="3.30.420.40">
    <property type="match status" value="2"/>
</dbReference>
<feature type="transmembrane region" description="Helical" evidence="1">
    <location>
        <begin position="330"/>
        <end position="356"/>
    </location>
</feature>
<dbReference type="EMBL" id="LBTW01000047">
    <property type="protein sequence ID" value="KKQ47718.1"/>
    <property type="molecule type" value="Genomic_DNA"/>
</dbReference>
<dbReference type="SUPFAM" id="SSF53067">
    <property type="entry name" value="Actin-like ATPase domain"/>
    <property type="match status" value="1"/>
</dbReference>
<dbReference type="InterPro" id="IPR043129">
    <property type="entry name" value="ATPase_NBD"/>
</dbReference>
<dbReference type="Proteomes" id="UP000034366">
    <property type="component" value="Unassembled WGS sequence"/>
</dbReference>
<evidence type="ECO:0000313" key="3">
    <source>
        <dbReference type="Proteomes" id="UP000034366"/>
    </source>
</evidence>
<proteinExistence type="predicted"/>
<organism evidence="2 3">
    <name type="scientific">Candidatus Woesebacteria bacterium GW2011_GWD1_38_10</name>
    <dbReference type="NCBI Taxonomy" id="1618592"/>
    <lineage>
        <taxon>Bacteria</taxon>
        <taxon>Candidatus Woeseibacteriota</taxon>
    </lineage>
</organism>
<name>A0A0G0HX70_9BACT</name>
<keyword evidence="1" id="KW-0812">Transmembrane</keyword>
<keyword evidence="1" id="KW-1133">Transmembrane helix</keyword>
<sequence>MNYLLGVELYGNSLKIAAFKKSRQSLELIKLDQIYFSNDGGESLKQLIAWRDQNLPDLDSIKTVLTVSESNLYIKEIEFPKIPNEQLNEAVYWEIPSVAPIPQSEAVYDWQIVSEEKDILKTLVVVGKNAYIENIISMFRDAGIEVVAIEPSSYAFAGIADADFTGNTLLCVVEEYGTDFIVLKGKLPFFTTSVTSNPQSGKGSRIRSEKDLTTEITAGAKKIIDYWEEKESLSIRQVLLAGDIVYKYYGLSASVNLFSQVPTLVVKSRKVKSLSTKSYKDLELVSYLPSLGAGVRHLQKDVLEGINLFPRGEKQKTENIRNQKNLTAHLFALTYLNIVFLIIIIVSIFTLNMWWFSMEKQLEKLNGAVSAHPANEIVAEINDTNLAIQNVIDLTKRQEDVGEKLKTISKLTPQTIKITSIGLINNKEEEWLIEGIGDRGSILAFYEMISQNVKSSDITMPYSNFNKLTDNEFSISIIW</sequence>
<dbReference type="Gene3D" id="3.30.1490.300">
    <property type="match status" value="1"/>
</dbReference>
<gene>
    <name evidence="2" type="ORF">US67_C0047G0005</name>
</gene>
<evidence type="ECO:0000256" key="1">
    <source>
        <dbReference type="SAM" id="Phobius"/>
    </source>
</evidence>
<comment type="caution">
    <text evidence="2">The sequence shown here is derived from an EMBL/GenBank/DDBJ whole genome shotgun (WGS) entry which is preliminary data.</text>
</comment>
<dbReference type="AlphaFoldDB" id="A0A0G0HX70"/>
<evidence type="ECO:0000313" key="2">
    <source>
        <dbReference type="EMBL" id="KKQ47718.1"/>
    </source>
</evidence>
<keyword evidence="1" id="KW-0472">Membrane</keyword>
<reference evidence="2 3" key="1">
    <citation type="journal article" date="2015" name="Nature">
        <title>rRNA introns, odd ribosomes, and small enigmatic genomes across a large radiation of phyla.</title>
        <authorList>
            <person name="Brown C.T."/>
            <person name="Hug L.A."/>
            <person name="Thomas B.C."/>
            <person name="Sharon I."/>
            <person name="Castelle C.J."/>
            <person name="Singh A."/>
            <person name="Wilkins M.J."/>
            <person name="Williams K.H."/>
            <person name="Banfield J.F."/>
        </authorList>
    </citation>
    <scope>NUCLEOTIDE SEQUENCE [LARGE SCALE GENOMIC DNA]</scope>
</reference>
<evidence type="ECO:0008006" key="4">
    <source>
        <dbReference type="Google" id="ProtNLM"/>
    </source>
</evidence>
<protein>
    <recommendedName>
        <fullName evidence="4">Type IV pilus assembly protein PilM</fullName>
    </recommendedName>
</protein>
<accession>A0A0G0HX70</accession>